<keyword evidence="3" id="KW-0808">Transferase</keyword>
<proteinExistence type="predicted"/>
<evidence type="ECO:0000259" key="2">
    <source>
        <dbReference type="PROSITE" id="PS50878"/>
    </source>
</evidence>
<evidence type="ECO:0000256" key="1">
    <source>
        <dbReference type="SAM" id="MobiDB-lite"/>
    </source>
</evidence>
<name>A0AAW1KJ79_POPJA</name>
<dbReference type="Pfam" id="PF21789">
    <property type="entry name" value="TNP-like_RNaseH_C"/>
    <property type="match status" value="1"/>
</dbReference>
<dbReference type="InterPro" id="IPR000477">
    <property type="entry name" value="RT_dom"/>
</dbReference>
<dbReference type="InterPro" id="IPR043502">
    <property type="entry name" value="DNA/RNA_pol_sf"/>
</dbReference>
<dbReference type="GO" id="GO:0003964">
    <property type="term" value="F:RNA-directed DNA polymerase activity"/>
    <property type="evidence" value="ECO:0007669"/>
    <property type="project" value="UniProtKB-KW"/>
</dbReference>
<dbReference type="PANTHER" id="PTHR47027">
    <property type="entry name" value="REVERSE TRANSCRIPTASE DOMAIN-CONTAINING PROTEIN"/>
    <property type="match status" value="1"/>
</dbReference>
<dbReference type="InterPro" id="IPR048367">
    <property type="entry name" value="TNP-like_RNaseH_C"/>
</dbReference>
<keyword evidence="4" id="KW-1185">Reference proteome</keyword>
<dbReference type="PANTHER" id="PTHR47027:SF20">
    <property type="entry name" value="REVERSE TRANSCRIPTASE-LIKE PROTEIN WITH RNA-DIRECTED DNA POLYMERASE DOMAIN"/>
    <property type="match status" value="1"/>
</dbReference>
<accession>A0AAW1KJ79</accession>
<protein>
    <submittedName>
        <fullName evidence="3">Reverse transcriptase (RNA-dependent DNA polymerase)</fullName>
    </submittedName>
</protein>
<keyword evidence="3" id="KW-0695">RNA-directed DNA polymerase</keyword>
<dbReference type="EMBL" id="JASPKY010000222">
    <property type="protein sequence ID" value="KAK9719147.1"/>
    <property type="molecule type" value="Genomic_DNA"/>
</dbReference>
<comment type="caution">
    <text evidence="3">The sequence shown here is derived from an EMBL/GenBank/DDBJ whole genome shotgun (WGS) entry which is preliminary data.</text>
</comment>
<sequence>MFEQITVFSKGKDKTKNVYCIGGMIWTINAVLLLWQDIKENYKFLSTYNLNHDPIENFFSVVRHRGGYNPYPNCRQFRLAMQHNMFIRLQNETTHSNCELDEEVEHLTIDIQQKHLESSDTAHSRDLIQDDNRILMEDEPTDDPNVVSLDVRKAFDTVSHSSICRALQRLGIDEGTSNYITASLSDSTTTIRVGPGSQTRKICIRRGVKQGDPLSPFLFNAVLDELLCSLQSTPGIGGTIGEEKIPVLAFADDLLLLEDNDVLLPTTLATVANFFRLRGMSLNAKKSVSISVAASGGVCIPRTKPFLRVDNVLLPVTDRMQTFRYLGHFFGLSGAAKPTVYNLSRWLKCVEAAPLKPEQKLSLIREHVVPEVRGGGSSETGAETLPDPRTRRA</sequence>
<evidence type="ECO:0000313" key="4">
    <source>
        <dbReference type="Proteomes" id="UP001458880"/>
    </source>
</evidence>
<feature type="region of interest" description="Disordered" evidence="1">
    <location>
        <begin position="372"/>
        <end position="393"/>
    </location>
</feature>
<evidence type="ECO:0000313" key="3">
    <source>
        <dbReference type="EMBL" id="KAK9719147.1"/>
    </source>
</evidence>
<dbReference type="AlphaFoldDB" id="A0AAW1KJ79"/>
<dbReference type="SUPFAM" id="SSF56672">
    <property type="entry name" value="DNA/RNA polymerases"/>
    <property type="match status" value="1"/>
</dbReference>
<dbReference type="PROSITE" id="PS50878">
    <property type="entry name" value="RT_POL"/>
    <property type="match status" value="1"/>
</dbReference>
<reference evidence="3 4" key="1">
    <citation type="journal article" date="2024" name="BMC Genomics">
        <title>De novo assembly and annotation of Popillia japonica's genome with initial clues to its potential as an invasive pest.</title>
        <authorList>
            <person name="Cucini C."/>
            <person name="Boschi S."/>
            <person name="Funari R."/>
            <person name="Cardaioli E."/>
            <person name="Iannotti N."/>
            <person name="Marturano G."/>
            <person name="Paoli F."/>
            <person name="Bruttini M."/>
            <person name="Carapelli A."/>
            <person name="Frati F."/>
            <person name="Nardi F."/>
        </authorList>
    </citation>
    <scope>NUCLEOTIDE SEQUENCE [LARGE SCALE GENOMIC DNA]</scope>
    <source>
        <strain evidence="3">DMR45628</strain>
    </source>
</reference>
<gene>
    <name evidence="3" type="ORF">QE152_g22795</name>
</gene>
<dbReference type="Proteomes" id="UP001458880">
    <property type="component" value="Unassembled WGS sequence"/>
</dbReference>
<feature type="domain" description="Reverse transcriptase" evidence="2">
    <location>
        <begin position="1"/>
        <end position="330"/>
    </location>
</feature>
<keyword evidence="3" id="KW-0548">Nucleotidyltransferase</keyword>
<dbReference type="Pfam" id="PF00078">
    <property type="entry name" value="RVT_1"/>
    <property type="match status" value="1"/>
</dbReference>
<organism evidence="3 4">
    <name type="scientific">Popillia japonica</name>
    <name type="common">Japanese beetle</name>
    <dbReference type="NCBI Taxonomy" id="7064"/>
    <lineage>
        <taxon>Eukaryota</taxon>
        <taxon>Metazoa</taxon>
        <taxon>Ecdysozoa</taxon>
        <taxon>Arthropoda</taxon>
        <taxon>Hexapoda</taxon>
        <taxon>Insecta</taxon>
        <taxon>Pterygota</taxon>
        <taxon>Neoptera</taxon>
        <taxon>Endopterygota</taxon>
        <taxon>Coleoptera</taxon>
        <taxon>Polyphaga</taxon>
        <taxon>Scarabaeiformia</taxon>
        <taxon>Scarabaeidae</taxon>
        <taxon>Rutelinae</taxon>
        <taxon>Popillia</taxon>
    </lineage>
</organism>